<accession>A0A561BTM8</accession>
<evidence type="ECO:0000256" key="1">
    <source>
        <dbReference type="SAM" id="MobiDB-lite"/>
    </source>
</evidence>
<comment type="caution">
    <text evidence="3">The sequence shown here is derived from an EMBL/GenBank/DDBJ whole genome shotgun (WGS) entry which is preliminary data.</text>
</comment>
<evidence type="ECO:0000259" key="2">
    <source>
        <dbReference type="PROSITE" id="PS51819"/>
    </source>
</evidence>
<reference evidence="3 4" key="1">
    <citation type="submission" date="2019-06" db="EMBL/GenBank/DDBJ databases">
        <title>Sequencing the genomes of 1000 actinobacteria strains.</title>
        <authorList>
            <person name="Klenk H.-P."/>
        </authorList>
    </citation>
    <scope>NUCLEOTIDE SEQUENCE [LARGE SCALE GENOMIC DNA]</scope>
    <source>
        <strain evidence="3 4">DSM 24683</strain>
    </source>
</reference>
<keyword evidence="4" id="KW-1185">Reference proteome</keyword>
<organism evidence="3 4">
    <name type="scientific">Kribbella amoyensis</name>
    <dbReference type="NCBI Taxonomy" id="996641"/>
    <lineage>
        <taxon>Bacteria</taxon>
        <taxon>Bacillati</taxon>
        <taxon>Actinomycetota</taxon>
        <taxon>Actinomycetes</taxon>
        <taxon>Propionibacteriales</taxon>
        <taxon>Kribbellaceae</taxon>
        <taxon>Kribbella</taxon>
    </lineage>
</organism>
<dbReference type="InterPro" id="IPR029068">
    <property type="entry name" value="Glyas_Bleomycin-R_OHBP_Dase"/>
</dbReference>
<dbReference type="RefSeq" id="WP_238334849.1">
    <property type="nucleotide sequence ID" value="NZ_VIVK01000001.1"/>
</dbReference>
<dbReference type="Proteomes" id="UP000318380">
    <property type="component" value="Unassembled WGS sequence"/>
</dbReference>
<sequence length="166" mass="17521">MSDQPQNPAVDTPAVDTPAVDAQAADTSAGEGLGPATAPVLPGAFLLELVPVPVTDLDRSKAFYQRAGFHVDVDMTPAEGVRIVQVTPPGSFCSILLAEGIAQFDMPAGTLRGLHLVVADIEAARADLIGRGIEVSPTEDLGGVFYAWFADPDGNTWTVQHMPWRQ</sequence>
<dbReference type="EMBL" id="VIVK01000001">
    <property type="protein sequence ID" value="TWD82199.1"/>
    <property type="molecule type" value="Genomic_DNA"/>
</dbReference>
<keyword evidence="3" id="KW-0456">Lyase</keyword>
<dbReference type="PROSITE" id="PS51819">
    <property type="entry name" value="VOC"/>
    <property type="match status" value="1"/>
</dbReference>
<gene>
    <name evidence="3" type="ORF">FB561_3327</name>
</gene>
<dbReference type="Pfam" id="PF00903">
    <property type="entry name" value="Glyoxalase"/>
    <property type="match status" value="1"/>
</dbReference>
<dbReference type="AlphaFoldDB" id="A0A561BTM8"/>
<name>A0A561BTM8_9ACTN</name>
<feature type="domain" description="VOC" evidence="2">
    <location>
        <begin position="45"/>
        <end position="162"/>
    </location>
</feature>
<dbReference type="GO" id="GO:0016829">
    <property type="term" value="F:lyase activity"/>
    <property type="evidence" value="ECO:0007669"/>
    <property type="project" value="UniProtKB-KW"/>
</dbReference>
<feature type="region of interest" description="Disordered" evidence="1">
    <location>
        <begin position="1"/>
        <end position="33"/>
    </location>
</feature>
<evidence type="ECO:0000313" key="4">
    <source>
        <dbReference type="Proteomes" id="UP000318380"/>
    </source>
</evidence>
<dbReference type="Gene3D" id="3.10.180.10">
    <property type="entry name" value="2,3-Dihydroxybiphenyl 1,2-Dioxygenase, domain 1"/>
    <property type="match status" value="1"/>
</dbReference>
<dbReference type="SUPFAM" id="SSF54593">
    <property type="entry name" value="Glyoxalase/Bleomycin resistance protein/Dihydroxybiphenyl dioxygenase"/>
    <property type="match status" value="1"/>
</dbReference>
<evidence type="ECO:0000313" key="3">
    <source>
        <dbReference type="EMBL" id="TWD82199.1"/>
    </source>
</evidence>
<dbReference type="InterPro" id="IPR037523">
    <property type="entry name" value="VOC_core"/>
</dbReference>
<dbReference type="InterPro" id="IPR004360">
    <property type="entry name" value="Glyas_Fos-R_dOase_dom"/>
</dbReference>
<protein>
    <submittedName>
        <fullName evidence="3">Putative lactoylglutathione lyase</fullName>
    </submittedName>
</protein>
<proteinExistence type="predicted"/>